<dbReference type="SUPFAM" id="SSF50118">
    <property type="entry name" value="Cell growth inhibitor/plasmid maintenance toxic component"/>
    <property type="match status" value="1"/>
</dbReference>
<dbReference type="Pfam" id="PF01845">
    <property type="entry name" value="CcdB"/>
    <property type="match status" value="1"/>
</dbReference>
<keyword evidence="4" id="KW-0805">Transcription regulation</keyword>
<sequence length="105" mass="11569">MARFDVYPNPGAHAATTPFLLDVQSEHLAGLNTRVVVPLRLLSSFPDLRLPADLMPVFQVASQRCFLDMPKLAAIPLRELAAPVDSLRPEQDKIVSALDRLFGAF</sequence>
<organism evidence="8 9">
    <name type="scientific">Bordetella ansorpii</name>
    <dbReference type="NCBI Taxonomy" id="288768"/>
    <lineage>
        <taxon>Bacteria</taxon>
        <taxon>Pseudomonadati</taxon>
        <taxon>Pseudomonadota</taxon>
        <taxon>Betaproteobacteria</taxon>
        <taxon>Burkholderiales</taxon>
        <taxon>Alcaligenaceae</taxon>
        <taxon>Bordetella</taxon>
    </lineage>
</organism>
<dbReference type="InterPro" id="IPR011067">
    <property type="entry name" value="Plasmid_toxin/cell-grow_inhib"/>
</dbReference>
<evidence type="ECO:0000256" key="5">
    <source>
        <dbReference type="ARBA" id="ARBA00023163"/>
    </source>
</evidence>
<dbReference type="RefSeq" id="WP_066408448.1">
    <property type="nucleotide sequence ID" value="NZ_FKBS01000007.1"/>
</dbReference>
<dbReference type="GO" id="GO:0008657">
    <property type="term" value="F:DNA topoisomerase type II (double strand cut, ATP-hydrolyzing) inhibitor activity"/>
    <property type="evidence" value="ECO:0007669"/>
    <property type="project" value="InterPro"/>
</dbReference>
<dbReference type="AlphaFoldDB" id="A0A157LKM6"/>
<evidence type="ECO:0000256" key="1">
    <source>
        <dbReference type="ARBA" id="ARBA00005230"/>
    </source>
</evidence>
<keyword evidence="5" id="KW-0804">Transcription</keyword>
<evidence type="ECO:0000256" key="4">
    <source>
        <dbReference type="ARBA" id="ARBA00023015"/>
    </source>
</evidence>
<evidence type="ECO:0000256" key="3">
    <source>
        <dbReference type="ARBA" id="ARBA00022491"/>
    </source>
</evidence>
<dbReference type="Proteomes" id="UP000077037">
    <property type="component" value="Unassembled WGS sequence"/>
</dbReference>
<evidence type="ECO:0000256" key="7">
    <source>
        <dbReference type="ARBA" id="ARBA00033135"/>
    </source>
</evidence>
<proteinExistence type="inferred from homology"/>
<evidence type="ECO:0000256" key="6">
    <source>
        <dbReference type="ARBA" id="ARBA00029628"/>
    </source>
</evidence>
<comment type="similarity">
    <text evidence="1">Belongs to the CcdB toxin family.</text>
</comment>
<protein>
    <recommendedName>
        <fullName evidence="2">Toxin CcdB</fullName>
    </recommendedName>
    <alternativeName>
        <fullName evidence="7">Cytotoxic protein CcdB</fullName>
    </alternativeName>
    <alternativeName>
        <fullName evidence="6">Protein LetD</fullName>
    </alternativeName>
</protein>
<dbReference type="InterPro" id="IPR002712">
    <property type="entry name" value="CcdB"/>
</dbReference>
<keyword evidence="3" id="KW-0678">Repressor</keyword>
<dbReference type="EMBL" id="FKBS01000007">
    <property type="protein sequence ID" value="SAH97084.1"/>
    <property type="molecule type" value="Genomic_DNA"/>
</dbReference>
<name>A0A157LKM6_9BORD</name>
<accession>A0A157LKM6</accession>
<evidence type="ECO:0000256" key="2">
    <source>
        <dbReference type="ARBA" id="ARBA00015075"/>
    </source>
</evidence>
<gene>
    <name evidence="8" type="ORF">SAMEA1982600_00797</name>
</gene>
<dbReference type="OrthoDB" id="9813510at2"/>
<dbReference type="GO" id="GO:0006276">
    <property type="term" value="P:plasmid maintenance"/>
    <property type="evidence" value="ECO:0007669"/>
    <property type="project" value="InterPro"/>
</dbReference>
<evidence type="ECO:0000313" key="8">
    <source>
        <dbReference type="EMBL" id="SAH97084.1"/>
    </source>
</evidence>
<reference evidence="8 9" key="1">
    <citation type="submission" date="2016-03" db="EMBL/GenBank/DDBJ databases">
        <authorList>
            <consortium name="Pathogen Informatics"/>
        </authorList>
    </citation>
    <scope>NUCLEOTIDE SEQUENCE [LARGE SCALE GENOMIC DNA]</scope>
    <source>
        <strain evidence="8 9">NCTC13364</strain>
    </source>
</reference>
<dbReference type="Gene3D" id="2.30.30.110">
    <property type="match status" value="1"/>
</dbReference>
<evidence type="ECO:0000313" key="9">
    <source>
        <dbReference type="Proteomes" id="UP000077037"/>
    </source>
</evidence>